<dbReference type="AlphaFoldDB" id="A0A4Y3HZ41"/>
<evidence type="ECO:0000313" key="2">
    <source>
        <dbReference type="Proteomes" id="UP000318717"/>
    </source>
</evidence>
<name>A0A4Y3HZ41_9VIBR</name>
<proteinExistence type="predicted"/>
<sequence length="119" mass="13228">MKLNTLIGILSLSFLPWTVASELNSDEMCQVYITELFRNVSQAEEVGMKALRLSLNKMADEHPEYLDIATQIAFGTALDDAGHLRVGQHINYGCTQDEAVLADIVYNALLKESIRLIEG</sequence>
<protein>
    <submittedName>
        <fullName evidence="1">Uncharacterized protein</fullName>
    </submittedName>
</protein>
<dbReference type="Proteomes" id="UP000318717">
    <property type="component" value="Unassembled WGS sequence"/>
</dbReference>
<comment type="caution">
    <text evidence="1">The sequence shown here is derived from an EMBL/GenBank/DDBJ whole genome shotgun (WGS) entry which is preliminary data.</text>
</comment>
<dbReference type="RefSeq" id="WP_141346738.1">
    <property type="nucleotide sequence ID" value="NZ_BJLF01000017.1"/>
</dbReference>
<dbReference type="EMBL" id="BJLF01000017">
    <property type="protein sequence ID" value="GEA52291.1"/>
    <property type="molecule type" value="Genomic_DNA"/>
</dbReference>
<evidence type="ECO:0000313" key="1">
    <source>
        <dbReference type="EMBL" id="GEA52291.1"/>
    </source>
</evidence>
<gene>
    <name evidence="1" type="ORF">VIN01S_30950</name>
</gene>
<organism evidence="1 2">
    <name type="scientific">Vibrio inusitatus NBRC 102082</name>
    <dbReference type="NCBI Taxonomy" id="1219070"/>
    <lineage>
        <taxon>Bacteria</taxon>
        <taxon>Pseudomonadati</taxon>
        <taxon>Pseudomonadota</taxon>
        <taxon>Gammaproteobacteria</taxon>
        <taxon>Vibrionales</taxon>
        <taxon>Vibrionaceae</taxon>
        <taxon>Vibrio</taxon>
    </lineage>
</organism>
<reference evidence="1 2" key="1">
    <citation type="submission" date="2019-06" db="EMBL/GenBank/DDBJ databases">
        <title>Whole genome shotgun sequence of Vibrio inusitatus NBRC 102082.</title>
        <authorList>
            <person name="Hosoyama A."/>
            <person name="Uohara A."/>
            <person name="Ohji S."/>
            <person name="Ichikawa N."/>
        </authorList>
    </citation>
    <scope>NUCLEOTIDE SEQUENCE [LARGE SCALE GENOMIC DNA]</scope>
    <source>
        <strain evidence="1 2">NBRC 102082</strain>
    </source>
</reference>
<dbReference type="OrthoDB" id="7063788at2"/>
<accession>A0A4Y3HZ41</accession>
<keyword evidence="2" id="KW-1185">Reference proteome</keyword>